<dbReference type="Pfam" id="PF00583">
    <property type="entry name" value="Acetyltransf_1"/>
    <property type="match status" value="1"/>
</dbReference>
<dbReference type="PROSITE" id="PS51186">
    <property type="entry name" value="GNAT"/>
    <property type="match status" value="1"/>
</dbReference>
<evidence type="ECO:0000259" key="3">
    <source>
        <dbReference type="PROSITE" id="PS51186"/>
    </source>
</evidence>
<keyword evidence="1" id="KW-0808">Transferase</keyword>
<keyword evidence="4" id="KW-0687">Ribonucleoprotein</keyword>
<sequence>MTTEPNTSTGIRFAVPDDAPTAARLQVEFAVEFDSPTPSREVLTPRFRALIADASAFVLFAGAPPEPQGYAVVTLRPTVYCDGPLAVLDELYVGPGLRGAGIGTALLEHAIAEVRRRGGGEMHINVDEDDVDARRFYERQGFVNIEPGTDYRMLCYIREL</sequence>
<keyword evidence="4" id="KW-0689">Ribosomal protein</keyword>
<dbReference type="PANTHER" id="PTHR43877">
    <property type="entry name" value="AMINOALKYLPHOSPHONATE N-ACETYLTRANSFERASE-RELATED-RELATED"/>
    <property type="match status" value="1"/>
</dbReference>
<dbReference type="RefSeq" id="WP_074260145.1">
    <property type="nucleotide sequence ID" value="NZ_FSRJ01000002.1"/>
</dbReference>
<dbReference type="GO" id="GO:0005840">
    <property type="term" value="C:ribosome"/>
    <property type="evidence" value="ECO:0007669"/>
    <property type="project" value="UniProtKB-KW"/>
</dbReference>
<dbReference type="STRING" id="232089.SAMN05443544_2020"/>
<organism evidence="4 5">
    <name type="scientific">Agromyces cerinus subsp. cerinus</name>
    <dbReference type="NCBI Taxonomy" id="232089"/>
    <lineage>
        <taxon>Bacteria</taxon>
        <taxon>Bacillati</taxon>
        <taxon>Actinomycetota</taxon>
        <taxon>Actinomycetes</taxon>
        <taxon>Micrococcales</taxon>
        <taxon>Microbacteriaceae</taxon>
        <taxon>Agromyces</taxon>
    </lineage>
</organism>
<evidence type="ECO:0000313" key="5">
    <source>
        <dbReference type="Proteomes" id="UP000184699"/>
    </source>
</evidence>
<dbReference type="CDD" id="cd04301">
    <property type="entry name" value="NAT_SF"/>
    <property type="match status" value="1"/>
</dbReference>
<dbReference type="AlphaFoldDB" id="A0A1N6FGB2"/>
<dbReference type="SUPFAM" id="SSF55729">
    <property type="entry name" value="Acyl-CoA N-acyltransferases (Nat)"/>
    <property type="match status" value="1"/>
</dbReference>
<feature type="domain" description="N-acetyltransferase" evidence="3">
    <location>
        <begin position="9"/>
        <end position="160"/>
    </location>
</feature>
<dbReference type="Proteomes" id="UP000184699">
    <property type="component" value="Unassembled WGS sequence"/>
</dbReference>
<keyword evidence="5" id="KW-1185">Reference proteome</keyword>
<dbReference type="EMBL" id="FSRJ01000002">
    <property type="protein sequence ID" value="SIN94299.1"/>
    <property type="molecule type" value="Genomic_DNA"/>
</dbReference>
<evidence type="ECO:0000256" key="2">
    <source>
        <dbReference type="ARBA" id="ARBA00023315"/>
    </source>
</evidence>
<gene>
    <name evidence="4" type="ORF">SAMN05443544_2020</name>
</gene>
<name>A0A1N6FGB2_9MICO</name>
<proteinExistence type="predicted"/>
<dbReference type="InterPro" id="IPR000182">
    <property type="entry name" value="GNAT_dom"/>
</dbReference>
<accession>A0A1N6FGB2</accession>
<keyword evidence="2" id="KW-0012">Acyltransferase</keyword>
<dbReference type="OrthoDB" id="9805924at2"/>
<dbReference type="InterPro" id="IPR050832">
    <property type="entry name" value="Bact_Acetyltransf"/>
</dbReference>
<evidence type="ECO:0000256" key="1">
    <source>
        <dbReference type="ARBA" id="ARBA00022679"/>
    </source>
</evidence>
<protein>
    <submittedName>
        <fullName evidence="4">Ribosomal protein S18 acetylase RimI</fullName>
    </submittedName>
</protein>
<dbReference type="GO" id="GO:0016747">
    <property type="term" value="F:acyltransferase activity, transferring groups other than amino-acyl groups"/>
    <property type="evidence" value="ECO:0007669"/>
    <property type="project" value="InterPro"/>
</dbReference>
<evidence type="ECO:0000313" key="4">
    <source>
        <dbReference type="EMBL" id="SIN94299.1"/>
    </source>
</evidence>
<dbReference type="Gene3D" id="3.40.630.30">
    <property type="match status" value="1"/>
</dbReference>
<dbReference type="InterPro" id="IPR016181">
    <property type="entry name" value="Acyl_CoA_acyltransferase"/>
</dbReference>
<reference evidence="5" key="1">
    <citation type="submission" date="2016-11" db="EMBL/GenBank/DDBJ databases">
        <authorList>
            <person name="Varghese N."/>
            <person name="Submissions S."/>
        </authorList>
    </citation>
    <scope>NUCLEOTIDE SEQUENCE [LARGE SCALE GENOMIC DNA]</scope>
    <source>
        <strain evidence="5">DSM 8595</strain>
    </source>
</reference>